<sequence length="386" mass="43104">MSVSVVFYDSTNIGDCPWPDTAYGRYAKRYLLPIIEGGSEAFVGNVRTRLLVMSVGGIPVPVTVNEAEYANSYVCSPYTHYVSYAKEELSLLRNRALIAALSAVLTGIGGLLKASRFNRIVHVNNWLLSTNLYPALSDEQWSAALDCLIRAFPGYAIAFRSLNASLNAREMDLLRGRRCRLVPSRQIYLLRTGDPDFANAKARWLLKRDRALAEQHGYVQVGPTDIVTADIPRIAELYKMLYLDKYSLHNPQFTTRLLEQALAHGTLELHGYRDGTTGRLEAILGFYAREGAMTTPLFGYDTSRPQAHGLYRLLSALLIGIARDRGLLLHESSGAAQFKRNRGAVADIEYTALYDRHLPAWRRGSWSALEGLLGKIGVPLMQKYKL</sequence>
<dbReference type="AlphaFoldDB" id="A0A9X4KL83"/>
<evidence type="ECO:0000313" key="2">
    <source>
        <dbReference type="Proteomes" id="UP001153387"/>
    </source>
</evidence>
<comment type="caution">
    <text evidence="1">The sequence shown here is derived from an EMBL/GenBank/DDBJ whole genome shotgun (WGS) entry which is preliminary data.</text>
</comment>
<keyword evidence="2" id="KW-1185">Reference proteome</keyword>
<protein>
    <submittedName>
        <fullName evidence="1">GNAT family N-acetyltransferase</fullName>
    </submittedName>
</protein>
<name>A0A9X4KL83_9BACL</name>
<dbReference type="RefSeq" id="WP_277567882.1">
    <property type="nucleotide sequence ID" value="NZ_JAPDHZ010000006.1"/>
</dbReference>
<dbReference type="Proteomes" id="UP001153387">
    <property type="component" value="Unassembled WGS sequence"/>
</dbReference>
<organism evidence="1 2">
    <name type="scientific">Cohnella ginsengisoli</name>
    <dbReference type="NCBI Taxonomy" id="425004"/>
    <lineage>
        <taxon>Bacteria</taxon>
        <taxon>Bacillati</taxon>
        <taxon>Bacillota</taxon>
        <taxon>Bacilli</taxon>
        <taxon>Bacillales</taxon>
        <taxon>Paenibacillaceae</taxon>
        <taxon>Cohnella</taxon>
    </lineage>
</organism>
<gene>
    <name evidence="1" type="ORF">OMP38_27250</name>
</gene>
<accession>A0A9X4KL83</accession>
<dbReference type="EMBL" id="JAPDHZ010000006">
    <property type="protein sequence ID" value="MDG0794113.1"/>
    <property type="molecule type" value="Genomic_DNA"/>
</dbReference>
<proteinExistence type="predicted"/>
<reference evidence="1 2" key="1">
    <citation type="submission" date="2022-10" db="EMBL/GenBank/DDBJ databases">
        <title>Comparative genomic analysis of Cohnella hashimotonis sp. nov., isolated from the International Space Station.</title>
        <authorList>
            <person name="Simpson A."/>
            <person name="Venkateswaran K."/>
        </authorList>
    </citation>
    <scope>NUCLEOTIDE SEQUENCE [LARGE SCALE GENOMIC DNA]</scope>
    <source>
        <strain evidence="1 2">DSM 18997</strain>
    </source>
</reference>
<evidence type="ECO:0000313" key="1">
    <source>
        <dbReference type="EMBL" id="MDG0794113.1"/>
    </source>
</evidence>